<dbReference type="AlphaFoldDB" id="A0A1B0AG10"/>
<evidence type="ECO:0000313" key="1">
    <source>
        <dbReference type="EnsemblMetazoa" id="GPAI044534-PA"/>
    </source>
</evidence>
<reference evidence="1" key="2">
    <citation type="submission" date="2020-05" db="UniProtKB">
        <authorList>
            <consortium name="EnsemblMetazoa"/>
        </authorList>
    </citation>
    <scope>IDENTIFICATION</scope>
    <source>
        <strain evidence="1">IAEA</strain>
    </source>
</reference>
<sequence>MSERSFRGQLIFDIFLGIRLMDGDNRVRDLDLSPPLYEIFRDTWCCQQVPLQHWCHGILYLHDYACDDDEREKIAYDVPKGPMSCNDAPLLHYSHNSCLHNQDYICLHPIEGTTTNRQCIRNRLHGRAKRMTGIGTITTEFMLMLTGRWHLLLLSGRPYIFWQRGIHISRNYNLTVMRAIFDI</sequence>
<name>A0A1B0AG10_GLOPL</name>
<dbReference type="Proteomes" id="UP000092445">
    <property type="component" value="Unassembled WGS sequence"/>
</dbReference>
<evidence type="ECO:0000313" key="2">
    <source>
        <dbReference type="Proteomes" id="UP000092445"/>
    </source>
</evidence>
<dbReference type="VEuPathDB" id="VectorBase:GPAI044534"/>
<organism evidence="1 2">
    <name type="scientific">Glossina pallidipes</name>
    <name type="common">Tsetse fly</name>
    <dbReference type="NCBI Taxonomy" id="7398"/>
    <lineage>
        <taxon>Eukaryota</taxon>
        <taxon>Metazoa</taxon>
        <taxon>Ecdysozoa</taxon>
        <taxon>Arthropoda</taxon>
        <taxon>Hexapoda</taxon>
        <taxon>Insecta</taxon>
        <taxon>Pterygota</taxon>
        <taxon>Neoptera</taxon>
        <taxon>Endopterygota</taxon>
        <taxon>Diptera</taxon>
        <taxon>Brachycera</taxon>
        <taxon>Muscomorpha</taxon>
        <taxon>Hippoboscoidea</taxon>
        <taxon>Glossinidae</taxon>
        <taxon>Glossina</taxon>
    </lineage>
</organism>
<protein>
    <submittedName>
        <fullName evidence="1">Uncharacterized protein</fullName>
    </submittedName>
</protein>
<keyword evidence="2" id="KW-1185">Reference proteome</keyword>
<accession>A0A1B0AG10</accession>
<reference evidence="2" key="1">
    <citation type="submission" date="2014-03" db="EMBL/GenBank/DDBJ databases">
        <authorList>
            <person name="Aksoy S."/>
            <person name="Warren W."/>
            <person name="Wilson R.K."/>
        </authorList>
    </citation>
    <scope>NUCLEOTIDE SEQUENCE [LARGE SCALE GENOMIC DNA]</scope>
    <source>
        <strain evidence="2">IAEA</strain>
    </source>
</reference>
<proteinExistence type="predicted"/>
<dbReference type="EnsemblMetazoa" id="GPAI044534-RA">
    <property type="protein sequence ID" value="GPAI044534-PA"/>
    <property type="gene ID" value="GPAI044534"/>
</dbReference>